<evidence type="ECO:0000256" key="4">
    <source>
        <dbReference type="ARBA" id="ARBA00039977"/>
    </source>
</evidence>
<dbReference type="Proteomes" id="UP001648503">
    <property type="component" value="Unassembled WGS sequence"/>
</dbReference>
<feature type="region of interest" description="Disordered" evidence="5">
    <location>
        <begin position="146"/>
        <end position="166"/>
    </location>
</feature>
<sequence length="166" mass="18391">MPIPLFPGSKFYFPNIVVRLVRSNLPPHQAVFRCPPQLNKLDIKSLVGQLYNLSIIDVRTMNYIGSGVRERRSKKAPTRGKIYTPSYKKVIVTMSEDFKFPDPPVIGSGSGDEVDVSTGAIRMPPRVSFGKGSANRMRAKINKQALERGVDLNATQTPTTGDTNKE</sequence>
<dbReference type="SUPFAM" id="SSF54189">
    <property type="entry name" value="Ribosomal proteins S24e, L23 and L15e"/>
    <property type="match status" value="1"/>
</dbReference>
<comment type="similarity">
    <text evidence="1">Belongs to the universal ribosomal protein uL23 family.</text>
</comment>
<evidence type="ECO:0000256" key="1">
    <source>
        <dbReference type="ARBA" id="ARBA00006700"/>
    </source>
</evidence>
<feature type="compositionally biased region" description="Polar residues" evidence="5">
    <location>
        <begin position="153"/>
        <end position="166"/>
    </location>
</feature>
<evidence type="ECO:0000256" key="2">
    <source>
        <dbReference type="ARBA" id="ARBA00022980"/>
    </source>
</evidence>
<organism evidence="6 7">
    <name type="scientific">Batrachochytrium salamandrivorans</name>
    <dbReference type="NCBI Taxonomy" id="1357716"/>
    <lineage>
        <taxon>Eukaryota</taxon>
        <taxon>Fungi</taxon>
        <taxon>Fungi incertae sedis</taxon>
        <taxon>Chytridiomycota</taxon>
        <taxon>Chytridiomycota incertae sedis</taxon>
        <taxon>Chytridiomycetes</taxon>
        <taxon>Rhizophydiales</taxon>
        <taxon>Rhizophydiales incertae sedis</taxon>
        <taxon>Batrachochytrium</taxon>
    </lineage>
</organism>
<dbReference type="InterPro" id="IPR012677">
    <property type="entry name" value="Nucleotide-bd_a/b_plait_sf"/>
</dbReference>
<dbReference type="Pfam" id="PF00276">
    <property type="entry name" value="Ribosomal_L23"/>
    <property type="match status" value="1"/>
</dbReference>
<dbReference type="PANTHER" id="PTHR12059:SF5">
    <property type="entry name" value="LARGE RIBOSOMAL SUBUNIT PROTEIN UL23M"/>
    <property type="match status" value="1"/>
</dbReference>
<keyword evidence="3" id="KW-0687">Ribonucleoprotein</keyword>
<evidence type="ECO:0000256" key="3">
    <source>
        <dbReference type="ARBA" id="ARBA00023274"/>
    </source>
</evidence>
<evidence type="ECO:0000313" key="7">
    <source>
        <dbReference type="Proteomes" id="UP001648503"/>
    </source>
</evidence>
<accession>A0ABQ8F1U2</accession>
<keyword evidence="7" id="KW-1185">Reference proteome</keyword>
<reference evidence="6 7" key="1">
    <citation type="submission" date="2021-02" db="EMBL/GenBank/DDBJ databases">
        <title>Variation within the Batrachochytrium salamandrivorans European outbreak.</title>
        <authorList>
            <person name="Kelly M."/>
            <person name="Pasmans F."/>
            <person name="Shea T.P."/>
            <person name="Munoz J.F."/>
            <person name="Carranza S."/>
            <person name="Cuomo C.A."/>
            <person name="Martel A."/>
        </authorList>
    </citation>
    <scope>NUCLEOTIDE SEQUENCE [LARGE SCALE GENOMIC DNA]</scope>
    <source>
        <strain evidence="6 7">AMFP18/2</strain>
    </source>
</reference>
<evidence type="ECO:0000313" key="6">
    <source>
        <dbReference type="EMBL" id="KAH6590606.1"/>
    </source>
</evidence>
<gene>
    <name evidence="6" type="ORF">BASA50_009255</name>
</gene>
<evidence type="ECO:0000256" key="5">
    <source>
        <dbReference type="SAM" id="MobiDB-lite"/>
    </source>
</evidence>
<proteinExistence type="inferred from homology"/>
<dbReference type="EMBL" id="JAFCIX010000431">
    <property type="protein sequence ID" value="KAH6590606.1"/>
    <property type="molecule type" value="Genomic_DNA"/>
</dbReference>
<protein>
    <recommendedName>
        <fullName evidence="4">Large ribosomal subunit protein uL23m</fullName>
    </recommendedName>
</protein>
<dbReference type="PANTHER" id="PTHR12059">
    <property type="entry name" value="RIBOSOMAL PROTEIN L23-RELATED"/>
    <property type="match status" value="1"/>
</dbReference>
<dbReference type="InterPro" id="IPR012678">
    <property type="entry name" value="Ribosomal_uL23/eL15/eS24_sf"/>
</dbReference>
<dbReference type="InterPro" id="IPR013025">
    <property type="entry name" value="Ribosomal_uL23-like"/>
</dbReference>
<dbReference type="Gene3D" id="3.30.70.330">
    <property type="match status" value="1"/>
</dbReference>
<keyword evidence="2" id="KW-0689">Ribosomal protein</keyword>
<comment type="caution">
    <text evidence="6">The sequence shown here is derived from an EMBL/GenBank/DDBJ whole genome shotgun (WGS) entry which is preliminary data.</text>
</comment>
<name>A0ABQ8F1U2_9FUNG</name>